<dbReference type="RefSeq" id="WP_386098369.1">
    <property type="nucleotide sequence ID" value="NZ_JBHUOZ010000003.1"/>
</dbReference>
<dbReference type="Proteomes" id="UP001597511">
    <property type="component" value="Unassembled WGS sequence"/>
</dbReference>
<protein>
    <submittedName>
        <fullName evidence="3">Serine hydrolase domain-containing protein</fullName>
        <ecNumber evidence="3">3.-.-.-</ecNumber>
    </submittedName>
</protein>
<dbReference type="SUPFAM" id="SSF56601">
    <property type="entry name" value="beta-lactamase/transpeptidase-like"/>
    <property type="match status" value="1"/>
</dbReference>
<dbReference type="Gene3D" id="3.40.710.10">
    <property type="entry name" value="DD-peptidase/beta-lactamase superfamily"/>
    <property type="match status" value="1"/>
</dbReference>
<keyword evidence="3" id="KW-0378">Hydrolase</keyword>
<dbReference type="InterPro" id="IPR050491">
    <property type="entry name" value="AmpC-like"/>
</dbReference>
<dbReference type="InterPro" id="IPR001466">
    <property type="entry name" value="Beta-lactam-related"/>
</dbReference>
<keyword evidence="1" id="KW-0732">Signal</keyword>
<gene>
    <name evidence="3" type="ORF">ACFS6H_11240</name>
</gene>
<dbReference type="EMBL" id="JBHUOZ010000003">
    <property type="protein sequence ID" value="MFD2920288.1"/>
    <property type="molecule type" value="Genomic_DNA"/>
</dbReference>
<accession>A0ABW6A9C7</accession>
<dbReference type="GO" id="GO:0016787">
    <property type="term" value="F:hydrolase activity"/>
    <property type="evidence" value="ECO:0007669"/>
    <property type="project" value="UniProtKB-KW"/>
</dbReference>
<keyword evidence="4" id="KW-1185">Reference proteome</keyword>
<reference evidence="4" key="1">
    <citation type="journal article" date="2019" name="Int. J. Syst. Evol. Microbiol.">
        <title>The Global Catalogue of Microorganisms (GCM) 10K type strain sequencing project: providing services to taxonomists for standard genome sequencing and annotation.</title>
        <authorList>
            <consortium name="The Broad Institute Genomics Platform"/>
            <consortium name="The Broad Institute Genome Sequencing Center for Infectious Disease"/>
            <person name="Wu L."/>
            <person name="Ma J."/>
        </authorList>
    </citation>
    <scope>NUCLEOTIDE SEQUENCE [LARGE SCALE GENOMIC DNA]</scope>
    <source>
        <strain evidence="4">KCTC 23299</strain>
    </source>
</reference>
<comment type="caution">
    <text evidence="3">The sequence shown here is derived from an EMBL/GenBank/DDBJ whole genome shotgun (WGS) entry which is preliminary data.</text>
</comment>
<evidence type="ECO:0000313" key="3">
    <source>
        <dbReference type="EMBL" id="MFD2920288.1"/>
    </source>
</evidence>
<evidence type="ECO:0000256" key="1">
    <source>
        <dbReference type="SAM" id="SignalP"/>
    </source>
</evidence>
<organism evidence="3 4">
    <name type="scientific">Terrimonas rubra</name>
    <dbReference type="NCBI Taxonomy" id="1035890"/>
    <lineage>
        <taxon>Bacteria</taxon>
        <taxon>Pseudomonadati</taxon>
        <taxon>Bacteroidota</taxon>
        <taxon>Chitinophagia</taxon>
        <taxon>Chitinophagales</taxon>
        <taxon>Chitinophagaceae</taxon>
        <taxon>Terrimonas</taxon>
    </lineage>
</organism>
<evidence type="ECO:0000313" key="4">
    <source>
        <dbReference type="Proteomes" id="UP001597511"/>
    </source>
</evidence>
<feature type="domain" description="Beta-lactamase-related" evidence="2">
    <location>
        <begin position="38"/>
        <end position="368"/>
    </location>
</feature>
<dbReference type="PANTHER" id="PTHR46825">
    <property type="entry name" value="D-ALANYL-D-ALANINE-CARBOXYPEPTIDASE/ENDOPEPTIDASE AMPH"/>
    <property type="match status" value="1"/>
</dbReference>
<dbReference type="InterPro" id="IPR012338">
    <property type="entry name" value="Beta-lactam/transpept-like"/>
</dbReference>
<sequence length="389" mass="43082">MFKKNYLYGLLLIMIMVASCSKSDKPAPTVTQNDIATIDNKVAAFMTTYNVPGASLAISKNGKLVYRRGYGFADKEANQKVTVNDRFRVASVSKTITAVAIMKLVQDGKLTIDQKVFGAGAILGTEYGTTPYSTRVANITVKDLLHHTTGGWNNAWPQDPVFQQPNATAKELITWTLNNRALTNDPGTSFQYSNFGYLVLGRIIEKLSGKTYEQYVKESILTPIQAKNTEIAGNTLADRKNNEVKYYGQGSEATYVYTDPWKRNDAPSGWISTPTDLVRLLTAIDSSATRPDILNGVTLKLMRTPNTINNYYACGIYVGAESWTPSNWYHFGSLPGTQALIFKTSTGWSVAFVINTRFTNANTSQNAFAQMLIDIVTDNSIPWQDIDQF</sequence>
<name>A0ABW6A9C7_9BACT</name>
<dbReference type="PROSITE" id="PS51257">
    <property type="entry name" value="PROKAR_LIPOPROTEIN"/>
    <property type="match status" value="1"/>
</dbReference>
<dbReference type="Pfam" id="PF00144">
    <property type="entry name" value="Beta-lactamase"/>
    <property type="match status" value="1"/>
</dbReference>
<dbReference type="EC" id="3.-.-.-" evidence="3"/>
<dbReference type="PANTHER" id="PTHR46825:SF9">
    <property type="entry name" value="BETA-LACTAMASE-RELATED DOMAIN-CONTAINING PROTEIN"/>
    <property type="match status" value="1"/>
</dbReference>
<proteinExistence type="predicted"/>
<feature type="signal peptide" evidence="1">
    <location>
        <begin position="1"/>
        <end position="22"/>
    </location>
</feature>
<evidence type="ECO:0000259" key="2">
    <source>
        <dbReference type="Pfam" id="PF00144"/>
    </source>
</evidence>
<feature type="chain" id="PRO_5046834145" evidence="1">
    <location>
        <begin position="23"/>
        <end position="389"/>
    </location>
</feature>